<dbReference type="GO" id="GO:0016829">
    <property type="term" value="F:lyase activity"/>
    <property type="evidence" value="ECO:0007669"/>
    <property type="project" value="UniProtKB-KW"/>
</dbReference>
<accession>A0A1G7K7Q7</accession>
<gene>
    <name evidence="1" type="ORF">SAMN05216377_104270</name>
</gene>
<dbReference type="Gene3D" id="3.40.640.10">
    <property type="entry name" value="Type I PLP-dependent aspartate aminotransferase-like (Major domain)"/>
    <property type="match status" value="1"/>
</dbReference>
<dbReference type="SUPFAM" id="SSF53383">
    <property type="entry name" value="PLP-dependent transferases"/>
    <property type="match status" value="1"/>
</dbReference>
<dbReference type="InterPro" id="IPR015421">
    <property type="entry name" value="PyrdxlP-dep_Trfase_major"/>
</dbReference>
<dbReference type="Gene3D" id="3.90.1150.10">
    <property type="entry name" value="Aspartate Aminotransferase, domain 1"/>
    <property type="match status" value="1"/>
</dbReference>
<keyword evidence="1" id="KW-0456">Lyase</keyword>
<organism evidence="1 2">
    <name type="scientific">Pseudonocardia oroxyli</name>
    <dbReference type="NCBI Taxonomy" id="366584"/>
    <lineage>
        <taxon>Bacteria</taxon>
        <taxon>Bacillati</taxon>
        <taxon>Actinomycetota</taxon>
        <taxon>Actinomycetes</taxon>
        <taxon>Pseudonocardiales</taxon>
        <taxon>Pseudonocardiaceae</taxon>
        <taxon>Pseudonocardia</taxon>
    </lineage>
</organism>
<evidence type="ECO:0000313" key="2">
    <source>
        <dbReference type="Proteomes" id="UP000198967"/>
    </source>
</evidence>
<reference evidence="1 2" key="1">
    <citation type="submission" date="2016-10" db="EMBL/GenBank/DDBJ databases">
        <authorList>
            <person name="de Groot N.N."/>
        </authorList>
    </citation>
    <scope>NUCLEOTIDE SEQUENCE [LARGE SCALE GENOMIC DNA]</scope>
    <source>
        <strain evidence="1 2">CGMCC 4.3143</strain>
    </source>
</reference>
<dbReference type="STRING" id="366584.SAMN05216377_104270"/>
<dbReference type="EMBL" id="FNBE01000004">
    <property type="protein sequence ID" value="SDF33283.1"/>
    <property type="molecule type" value="Genomic_DNA"/>
</dbReference>
<dbReference type="InterPro" id="IPR015422">
    <property type="entry name" value="PyrdxlP-dep_Trfase_small"/>
</dbReference>
<dbReference type="AlphaFoldDB" id="A0A1G7K7Q7"/>
<evidence type="ECO:0000313" key="1">
    <source>
        <dbReference type="EMBL" id="SDF33283.1"/>
    </source>
</evidence>
<dbReference type="OrthoDB" id="250246at2"/>
<dbReference type="InterPro" id="IPR015424">
    <property type="entry name" value="PyrdxlP-dep_Trfase"/>
</dbReference>
<dbReference type="RefSeq" id="WP_093079295.1">
    <property type="nucleotide sequence ID" value="NZ_FNBE01000004.1"/>
</dbReference>
<proteinExistence type="predicted"/>
<dbReference type="PANTHER" id="PTHR43586:SF21">
    <property type="entry name" value="PYRIDOXAL PHOSPHATE (PLP)-DEPENDENT ASPARTATE AMINOTRANSFERASE SUPERFAMILY"/>
    <property type="match status" value="1"/>
</dbReference>
<sequence>MRTAFGSPFDVPAGYLSTASVGVPPRATADAVDAAVRRWRTGAGRATDFDDVVARARAAFGRLVGVGADRVAVGGAVSPLVGLVAAATPDGARVAVAEGEFSSVTYPFAVQGRGITVTEVPLERLAEADADVLAVSVVQSLDGRLADLDALRARTDATVLLDVTQAAGWQPLDLGWADAVVGACYKWLFAPRGAAWMAVHPRLRLVPHAANWYAAEDPWGSTTGLPPRLATQARGLDTSPAWYCHVGAAESLEWLAGLDLAAVRAHCVGLADRFRAGVGLDPAGSAIVHVADPDAAERLQAAGLQVTARGGGARLSFALYSTDDDVDRALAALTALTRP</sequence>
<protein>
    <submittedName>
        <fullName evidence="1">Selenocysteine lyase/Cysteine desulfurase</fullName>
    </submittedName>
</protein>
<name>A0A1G7K7Q7_PSEOR</name>
<dbReference type="PANTHER" id="PTHR43586">
    <property type="entry name" value="CYSTEINE DESULFURASE"/>
    <property type="match status" value="1"/>
</dbReference>
<dbReference type="Proteomes" id="UP000198967">
    <property type="component" value="Unassembled WGS sequence"/>
</dbReference>
<keyword evidence="2" id="KW-1185">Reference proteome</keyword>